<evidence type="ECO:0000313" key="3">
    <source>
        <dbReference type="EMBL" id="ADL35605.1"/>
    </source>
</evidence>
<organism evidence="3 4">
    <name type="scientific">Butyrivibrio proteoclasticus (strain ATCC 51982 / DSM 14932 / B316)</name>
    <name type="common">Clostridium proteoclasticum</name>
    <dbReference type="NCBI Taxonomy" id="515622"/>
    <lineage>
        <taxon>Bacteria</taxon>
        <taxon>Bacillati</taxon>
        <taxon>Bacillota</taxon>
        <taxon>Clostridia</taxon>
        <taxon>Lachnospirales</taxon>
        <taxon>Lachnospiraceae</taxon>
        <taxon>Butyrivibrio</taxon>
    </lineage>
</organism>
<keyword evidence="4" id="KW-1185">Reference proteome</keyword>
<dbReference type="PROSITE" id="PS50937">
    <property type="entry name" value="HTH_MERR_2"/>
    <property type="match status" value="1"/>
</dbReference>
<dbReference type="CDD" id="cd01106">
    <property type="entry name" value="HTH_TipAL-Mta"/>
    <property type="match status" value="1"/>
</dbReference>
<dbReference type="SMART" id="SM00422">
    <property type="entry name" value="HTH_MERR"/>
    <property type="match status" value="1"/>
</dbReference>
<dbReference type="InterPro" id="IPR047057">
    <property type="entry name" value="MerR_fam"/>
</dbReference>
<gene>
    <name evidence="3" type="ordered locus">bpr_I2875</name>
</gene>
<accession>E0S0B8</accession>
<keyword evidence="3" id="KW-0489">Methyltransferase</keyword>
<dbReference type="InterPro" id="IPR009061">
    <property type="entry name" value="DNA-bd_dom_put_sf"/>
</dbReference>
<proteinExistence type="predicted"/>
<dbReference type="Gene3D" id="1.10.1660.10">
    <property type="match status" value="1"/>
</dbReference>
<evidence type="ECO:0000259" key="2">
    <source>
        <dbReference type="PROSITE" id="PS50937"/>
    </source>
</evidence>
<dbReference type="Proteomes" id="UP000001299">
    <property type="component" value="Chromosome 1"/>
</dbReference>
<dbReference type="GO" id="GO:0003677">
    <property type="term" value="F:DNA binding"/>
    <property type="evidence" value="ECO:0007669"/>
    <property type="project" value="UniProtKB-KW"/>
</dbReference>
<sequence>MNKKGYYSSGQFAKMAHVSIRTIRFYDQKGLLAPSYTTESGARFYTDYDFAILQQILLLKYLGFSLDEIKEIPNGQADNHFILNALKMQKKLLSERIDEMKNVEEGVNATIKALESSAAPDWKQMLDLIHMTSMENNLKSQYQNASNISARIDLHNKYSTNKQRWFNWVLQECDISSGMDILELGCGNGALWAENISELSKRNYTDIQITLSDISAGILHDARQNIENAVSEYSNELRDFSFSYKAFDLNAIPFEDNSFDLVIAGHVLFYCEDVHLACQEISRVLKPGGRLVCSTYSSNHMKEIRELVKEFDDRIVLSSNDLYKIFGLENGADILRSVFGEVELKKYQDEIVITDAGPLIDYIFSCHGNQNHYLLNRYAEFKNYIMKKVSHEFHITKDAGIFTATK</sequence>
<dbReference type="CDD" id="cd02440">
    <property type="entry name" value="AdoMet_MTases"/>
    <property type="match status" value="1"/>
</dbReference>
<dbReference type="KEGG" id="bpb:bpr_I2875"/>
<dbReference type="Pfam" id="PF08241">
    <property type="entry name" value="Methyltransf_11"/>
    <property type="match status" value="1"/>
</dbReference>
<keyword evidence="1" id="KW-0238">DNA-binding</keyword>
<feature type="domain" description="HTH merR-type" evidence="2">
    <location>
        <begin position="6"/>
        <end position="75"/>
    </location>
</feature>
<dbReference type="PANTHER" id="PTHR30204">
    <property type="entry name" value="REDOX-CYCLING DRUG-SENSING TRANSCRIPTIONAL ACTIVATOR SOXR"/>
    <property type="match status" value="1"/>
</dbReference>
<dbReference type="SUPFAM" id="SSF53335">
    <property type="entry name" value="S-adenosyl-L-methionine-dependent methyltransferases"/>
    <property type="match status" value="1"/>
</dbReference>
<dbReference type="InterPro" id="IPR013216">
    <property type="entry name" value="Methyltransf_11"/>
</dbReference>
<dbReference type="InterPro" id="IPR029063">
    <property type="entry name" value="SAM-dependent_MTases_sf"/>
</dbReference>
<dbReference type="InterPro" id="IPR000551">
    <property type="entry name" value="MerR-type_HTH_dom"/>
</dbReference>
<dbReference type="Gene3D" id="3.40.50.150">
    <property type="entry name" value="Vaccinia Virus protein VP39"/>
    <property type="match status" value="1"/>
</dbReference>
<dbReference type="eggNOG" id="COG0789">
    <property type="taxonomic scope" value="Bacteria"/>
</dbReference>
<dbReference type="SUPFAM" id="SSF46955">
    <property type="entry name" value="Putative DNA-binding domain"/>
    <property type="match status" value="1"/>
</dbReference>
<dbReference type="STRING" id="515622.bpr_I2875"/>
<dbReference type="GO" id="GO:0032259">
    <property type="term" value="P:methylation"/>
    <property type="evidence" value="ECO:0007669"/>
    <property type="project" value="UniProtKB-KW"/>
</dbReference>
<evidence type="ECO:0000313" key="4">
    <source>
        <dbReference type="Proteomes" id="UP000001299"/>
    </source>
</evidence>
<dbReference type="GO" id="GO:0008757">
    <property type="term" value="F:S-adenosylmethionine-dependent methyltransferase activity"/>
    <property type="evidence" value="ECO:0007669"/>
    <property type="project" value="InterPro"/>
</dbReference>
<reference evidence="3 4" key="1">
    <citation type="journal article" date="2010" name="PLoS ONE">
        <title>The glycobiome of the rumen bacterium Butyrivibrio proteoclasticus B316(T) highlights adaptation to a polysaccharide-rich environment.</title>
        <authorList>
            <person name="Kelly W.J."/>
            <person name="Leahy S.C."/>
            <person name="Altermann E."/>
            <person name="Yeoman C.J."/>
            <person name="Dunne J.C."/>
            <person name="Kong Z."/>
            <person name="Pacheco D.M."/>
            <person name="Li D."/>
            <person name="Noel S.J."/>
            <person name="Moon C.D."/>
            <person name="Cookson A.L."/>
            <person name="Attwood G.T."/>
        </authorList>
    </citation>
    <scope>NUCLEOTIDE SEQUENCE [LARGE SCALE GENOMIC DNA]</scope>
    <source>
        <strain evidence="4">ATCC 51982 / DSM 14932 / B316</strain>
    </source>
</reference>
<dbReference type="HOGENOM" id="CLU_057314_0_0_9"/>
<dbReference type="EMBL" id="CP001810">
    <property type="protein sequence ID" value="ADL35605.1"/>
    <property type="molecule type" value="Genomic_DNA"/>
</dbReference>
<dbReference type="PANTHER" id="PTHR30204:SF96">
    <property type="entry name" value="CHROMOSOME-ANCHORING PROTEIN RACA"/>
    <property type="match status" value="1"/>
</dbReference>
<dbReference type="GO" id="GO:0003700">
    <property type="term" value="F:DNA-binding transcription factor activity"/>
    <property type="evidence" value="ECO:0007669"/>
    <property type="project" value="InterPro"/>
</dbReference>
<name>E0S0B8_BUTPB</name>
<protein>
    <submittedName>
        <fullName evidence="3">Transcriptional regulator MerR family/SAM-dependent methyltransferase</fullName>
    </submittedName>
</protein>
<dbReference type="AlphaFoldDB" id="E0S0B8"/>
<dbReference type="RefSeq" id="WP_013282257.1">
    <property type="nucleotide sequence ID" value="NC_014387.1"/>
</dbReference>
<dbReference type="eggNOG" id="COG2226">
    <property type="taxonomic scope" value="Bacteria"/>
</dbReference>
<dbReference type="Pfam" id="PF13411">
    <property type="entry name" value="MerR_1"/>
    <property type="match status" value="1"/>
</dbReference>
<keyword evidence="3" id="KW-0808">Transferase</keyword>
<evidence type="ECO:0000256" key="1">
    <source>
        <dbReference type="ARBA" id="ARBA00023125"/>
    </source>
</evidence>